<organism evidence="1">
    <name type="scientific">marine metagenome</name>
    <dbReference type="NCBI Taxonomy" id="408172"/>
    <lineage>
        <taxon>unclassified sequences</taxon>
        <taxon>metagenomes</taxon>
        <taxon>ecological metagenomes</taxon>
    </lineage>
</organism>
<dbReference type="Gene3D" id="2.60.40.10">
    <property type="entry name" value="Immunoglobulins"/>
    <property type="match status" value="1"/>
</dbReference>
<feature type="non-terminal residue" evidence="1">
    <location>
        <position position="1"/>
    </location>
</feature>
<proteinExistence type="predicted"/>
<accession>A0A382TV16</accession>
<dbReference type="EMBL" id="UINC01139116">
    <property type="protein sequence ID" value="SVD25467.1"/>
    <property type="molecule type" value="Genomic_DNA"/>
</dbReference>
<sequence length="298" mass="33914">FTLNITANNSLIETFFYETIAADGRGTARLQWTPELVGLNQLNVVVSCDCNDTNQTNNEFTLNLTTVIYSLSTTLDADLVTVNQSRLITKLFLVENTGDLTDNVTLSTEGEMFNNWNVQFSPNNFLIYPGEPQIVTVSATIPNSYEDGYYNLSFKVESEYNYVVTKNLLDRGADKYVDWRWINSTGSEELYNNTNWTKLGFNDTAWKDGSTPFGDDDLGGIDYRTFWDGNNYGYFRHIVDIPDMGLYEGGFMTINVATNNYGDHYINGIYVFGDMDEGNGHGAEYWNEEFQIYTNYLN</sequence>
<gene>
    <name evidence="1" type="ORF">METZ01_LOCUS378321</name>
</gene>
<name>A0A382TV16_9ZZZZ</name>
<dbReference type="InterPro" id="IPR013783">
    <property type="entry name" value="Ig-like_fold"/>
</dbReference>
<dbReference type="AlphaFoldDB" id="A0A382TV16"/>
<evidence type="ECO:0000313" key="1">
    <source>
        <dbReference type="EMBL" id="SVD25467.1"/>
    </source>
</evidence>
<protein>
    <submittedName>
        <fullName evidence="1">Uncharacterized protein</fullName>
    </submittedName>
</protein>
<feature type="non-terminal residue" evidence="1">
    <location>
        <position position="298"/>
    </location>
</feature>
<reference evidence="1" key="1">
    <citation type="submission" date="2018-05" db="EMBL/GenBank/DDBJ databases">
        <authorList>
            <person name="Lanie J.A."/>
            <person name="Ng W.-L."/>
            <person name="Kazmierczak K.M."/>
            <person name="Andrzejewski T.M."/>
            <person name="Davidsen T.M."/>
            <person name="Wayne K.J."/>
            <person name="Tettelin H."/>
            <person name="Glass J.I."/>
            <person name="Rusch D."/>
            <person name="Podicherti R."/>
            <person name="Tsui H.-C.T."/>
            <person name="Winkler M.E."/>
        </authorList>
    </citation>
    <scope>NUCLEOTIDE SEQUENCE</scope>
</reference>